<gene>
    <name evidence="4" type="ORF">NMK71_05885</name>
</gene>
<accession>A0A9X4MW23</accession>
<comment type="similarity">
    <text evidence="1">Belongs to the NAD(P)-dependent epimerase/dehydratase family. SDR39U1 subfamily.</text>
</comment>
<dbReference type="AlphaFoldDB" id="A0A9X4MW23"/>
<organism evidence="4 5">
    <name type="scientific">Profundicola chukchiensis</name>
    <dbReference type="NCBI Taxonomy" id="2961959"/>
    <lineage>
        <taxon>Bacteria</taxon>
        <taxon>Pseudomonadati</taxon>
        <taxon>Bacteroidota</taxon>
        <taxon>Flavobacteriia</taxon>
        <taxon>Flavobacteriales</taxon>
        <taxon>Weeksellaceae</taxon>
        <taxon>Profundicola</taxon>
    </lineage>
</organism>
<protein>
    <submittedName>
        <fullName evidence="4">TIGR01777 family oxidoreductase</fullName>
    </submittedName>
</protein>
<dbReference type="Pfam" id="PF01370">
    <property type="entry name" value="Epimerase"/>
    <property type="match status" value="1"/>
</dbReference>
<evidence type="ECO:0000313" key="4">
    <source>
        <dbReference type="EMBL" id="MDG4945936.1"/>
    </source>
</evidence>
<proteinExistence type="inferred from homology"/>
<dbReference type="Pfam" id="PF08338">
    <property type="entry name" value="DUF1731"/>
    <property type="match status" value="1"/>
</dbReference>
<dbReference type="EMBL" id="JANCMU010000002">
    <property type="protein sequence ID" value="MDG4945936.1"/>
    <property type="molecule type" value="Genomic_DNA"/>
</dbReference>
<comment type="caution">
    <text evidence="4">The sequence shown here is derived from an EMBL/GenBank/DDBJ whole genome shotgun (WGS) entry which is preliminary data.</text>
</comment>
<keyword evidence="5" id="KW-1185">Reference proteome</keyword>
<dbReference type="InterPro" id="IPR010099">
    <property type="entry name" value="SDR39U1"/>
</dbReference>
<evidence type="ECO:0000256" key="1">
    <source>
        <dbReference type="ARBA" id="ARBA00009353"/>
    </source>
</evidence>
<dbReference type="NCBIfam" id="TIGR01777">
    <property type="entry name" value="yfcH"/>
    <property type="match status" value="1"/>
</dbReference>
<dbReference type="InterPro" id="IPR013549">
    <property type="entry name" value="DUF1731"/>
</dbReference>
<feature type="domain" description="NAD-dependent epimerase/dehydratase" evidence="2">
    <location>
        <begin position="13"/>
        <end position="224"/>
    </location>
</feature>
<dbReference type="Proteomes" id="UP001152599">
    <property type="component" value="Unassembled WGS sequence"/>
</dbReference>
<evidence type="ECO:0000259" key="2">
    <source>
        <dbReference type="Pfam" id="PF01370"/>
    </source>
</evidence>
<dbReference type="InterPro" id="IPR036291">
    <property type="entry name" value="NAD(P)-bd_dom_sf"/>
</dbReference>
<reference evidence="4" key="1">
    <citation type="submission" date="2022-07" db="EMBL/GenBank/DDBJ databases">
        <title>Description and genome-wide analysis of Profundicola chukchiensis gen. nov., sp. nov., marine bacteria isolated from bottom sediments of the Chukchi Sea.</title>
        <authorList>
            <person name="Romanenko L."/>
            <person name="Otstavnykh N."/>
            <person name="Kurilenko V."/>
            <person name="Eremeev V."/>
            <person name="Velansky P."/>
            <person name="Mikhailov V."/>
            <person name="Isaeva M."/>
        </authorList>
    </citation>
    <scope>NUCLEOTIDE SEQUENCE</scope>
    <source>
        <strain evidence="4">KMM 9713</strain>
    </source>
</reference>
<name>A0A9X4MW23_9FLAO</name>
<dbReference type="PANTHER" id="PTHR11092:SF0">
    <property type="entry name" value="EPIMERASE FAMILY PROTEIN SDR39U1"/>
    <property type="match status" value="1"/>
</dbReference>
<dbReference type="PANTHER" id="PTHR11092">
    <property type="entry name" value="SUGAR NUCLEOTIDE EPIMERASE RELATED"/>
    <property type="match status" value="1"/>
</dbReference>
<feature type="domain" description="DUF1731" evidence="3">
    <location>
        <begin position="259"/>
        <end position="297"/>
    </location>
</feature>
<dbReference type="RefSeq" id="WP_304420463.1">
    <property type="nucleotide sequence ID" value="NZ_JANCMU010000002.1"/>
</dbReference>
<evidence type="ECO:0000313" key="5">
    <source>
        <dbReference type="Proteomes" id="UP001152599"/>
    </source>
</evidence>
<sequence>MKNEQNSAMKKMVLSGGTGYLGSLIQDYFKNEYEIYILTRSERESKGNIHFVQWDSKNLGDWTNVLENADVLINLAGMNINTRFTEENKKKLLSSRINSTEALGKAIEQCEVPPKMWLNASSAAIYEESIEVARTEDDTTRDDDFLSFLSQKWEEAFYKYANDKTNKTVFRISLILGESEESALHMLKKLVKLGGGGAAGSGDQMVSWMGEKDLPRALDFIIKNQLTGAFNFSNGNVLSNADFMKELRKKYKMPIGLPAPEFLINIGTKIIGTSSDLVLRSQNIAPKNLKEAGFKFEQLQLSDI</sequence>
<evidence type="ECO:0000259" key="3">
    <source>
        <dbReference type="Pfam" id="PF08338"/>
    </source>
</evidence>
<dbReference type="SUPFAM" id="SSF51735">
    <property type="entry name" value="NAD(P)-binding Rossmann-fold domains"/>
    <property type="match status" value="1"/>
</dbReference>
<dbReference type="Gene3D" id="3.40.50.720">
    <property type="entry name" value="NAD(P)-binding Rossmann-like Domain"/>
    <property type="match status" value="1"/>
</dbReference>
<dbReference type="InterPro" id="IPR001509">
    <property type="entry name" value="Epimerase_deHydtase"/>
</dbReference>